<evidence type="ECO:0000256" key="3">
    <source>
        <dbReference type="ARBA" id="ARBA00023157"/>
    </source>
</evidence>
<dbReference type="SUPFAM" id="SSF69318">
    <property type="entry name" value="Integrin alpha N-terminal domain"/>
    <property type="match status" value="1"/>
</dbReference>
<dbReference type="SMART" id="SM00179">
    <property type="entry name" value="EGF_CA"/>
    <property type="match status" value="1"/>
</dbReference>
<dbReference type="Pfam" id="PF07645">
    <property type="entry name" value="EGF_CA"/>
    <property type="match status" value="1"/>
</dbReference>
<feature type="domain" description="EGF-like calcium-binding" evidence="5">
    <location>
        <begin position="683"/>
        <end position="730"/>
    </location>
</feature>
<evidence type="ECO:0000256" key="2">
    <source>
        <dbReference type="ARBA" id="ARBA00022729"/>
    </source>
</evidence>
<keyword evidence="1" id="KW-0245">EGF-like domain</keyword>
<evidence type="ECO:0000313" key="6">
    <source>
        <dbReference type="EMBL" id="KAI2658027.1"/>
    </source>
</evidence>
<dbReference type="SUPFAM" id="SSF57184">
    <property type="entry name" value="Growth factor receptor domain"/>
    <property type="match status" value="1"/>
</dbReference>
<name>A0ABQ8M566_LABRO</name>
<proteinExistence type="predicted"/>
<dbReference type="InterPro" id="IPR011519">
    <property type="entry name" value="UnbV_ASPIC"/>
</dbReference>
<dbReference type="InterPro" id="IPR027039">
    <property type="entry name" value="Crtac1"/>
</dbReference>
<sequence>MTMSVWILLLTVGVSVLGLSWSQRTEPMFASVTQSVFPSDYENNPTQLNYGVAVTDVDGDGDLEMFVSGLVNIAVDNRSSPYYALRDRQGNAIGVTACDIDGDGREEIYVLNTNNAFSGRATYTDKLFKFRNGRFEDLLNDDINEHRDVANRVAGRSVACVDRKGTGRYSIYIANYASGTVGPHALIEMDESSSDPSKGIIALSNVAEQAGVNKFTGGRGVVVGPILSQTLPDIFCDNEYSPNFLFRNNGDGTFTDVAAQVGVDDPMQHGRGVALADFNRDGKTDIVYGNWNGPHRLFLQLSNNRKQRFKDIATQKFSMPSPVRTVIAADFDNDNELEVFFNNIAYRGPSANRLFRVSRREHGDPQIEELNVGGGRRTRGTGNRMMCIPGAAVTDFDGDGQLDLLVTHGESAAQPISVYRVTQGSSNKWLRVIPRTQFGAFARGAKVIVYTKRNGPHTRIIDGGSGYLCEMEPVAHFGLVHPLSRKCSGSPSSGKTSVRSADSLQRNNYDVTPGHVQRGASGLSNIILRVEAGPERSLQVQQPVAADRDLFPTARPCYRCLEAHGFIWELSDRFVAGIDCQLEAQIVLNVLVYAICAKPEPIPTWLLPRNFLGGPSLQNGKDVATSVEVFWPDGRSVARPLEPSDMNKVMEIYYPENEEEPTQVVEIECGPGFEVNENGRCTDRDECTQFPSVCPSERPVCTNTYGSFKCRANKRCNQGYEPNDEGTACVALGFPSLASHTNSPRCLFCLLGGMKGSASPLLTSLPPRLVSDSLLFFHFHTKVFGSQL</sequence>
<dbReference type="Pfam" id="PF13517">
    <property type="entry name" value="FG-GAP_3"/>
    <property type="match status" value="1"/>
</dbReference>
<dbReference type="InterPro" id="IPR009030">
    <property type="entry name" value="Growth_fac_rcpt_cys_sf"/>
</dbReference>
<keyword evidence="2 4" id="KW-0732">Signal</keyword>
<dbReference type="Proteomes" id="UP000830375">
    <property type="component" value="Unassembled WGS sequence"/>
</dbReference>
<dbReference type="PANTHER" id="PTHR16026">
    <property type="entry name" value="CARTILAGE ACIDIC PROTEIN 1"/>
    <property type="match status" value="1"/>
</dbReference>
<dbReference type="CDD" id="cd00054">
    <property type="entry name" value="EGF_CA"/>
    <property type="match status" value="1"/>
</dbReference>
<dbReference type="PROSITE" id="PS01187">
    <property type="entry name" value="EGF_CA"/>
    <property type="match status" value="1"/>
</dbReference>
<organism evidence="6 7">
    <name type="scientific">Labeo rohita</name>
    <name type="common">Indian major carp</name>
    <name type="synonym">Cyprinus rohita</name>
    <dbReference type="NCBI Taxonomy" id="84645"/>
    <lineage>
        <taxon>Eukaryota</taxon>
        <taxon>Metazoa</taxon>
        <taxon>Chordata</taxon>
        <taxon>Craniata</taxon>
        <taxon>Vertebrata</taxon>
        <taxon>Euteleostomi</taxon>
        <taxon>Actinopterygii</taxon>
        <taxon>Neopterygii</taxon>
        <taxon>Teleostei</taxon>
        <taxon>Ostariophysi</taxon>
        <taxon>Cypriniformes</taxon>
        <taxon>Cyprinidae</taxon>
        <taxon>Labeoninae</taxon>
        <taxon>Labeonini</taxon>
        <taxon>Labeo</taxon>
    </lineage>
</organism>
<dbReference type="Gene3D" id="2.10.25.10">
    <property type="entry name" value="Laminin"/>
    <property type="match status" value="1"/>
</dbReference>
<dbReference type="InterPro" id="IPR049883">
    <property type="entry name" value="NOTCH1_EGF-like"/>
</dbReference>
<dbReference type="Gene3D" id="2.130.10.130">
    <property type="entry name" value="Integrin alpha, N-terminal"/>
    <property type="match status" value="1"/>
</dbReference>
<dbReference type="EMBL" id="JACTAM010000013">
    <property type="protein sequence ID" value="KAI2658027.1"/>
    <property type="molecule type" value="Genomic_DNA"/>
</dbReference>
<feature type="signal peptide" evidence="4">
    <location>
        <begin position="1"/>
        <end position="22"/>
    </location>
</feature>
<dbReference type="InterPro" id="IPR028994">
    <property type="entry name" value="Integrin_alpha_N"/>
</dbReference>
<gene>
    <name evidence="6" type="ORF">H4Q32_009485</name>
</gene>
<dbReference type="Pfam" id="PF07593">
    <property type="entry name" value="UnbV_ASPIC"/>
    <property type="match status" value="1"/>
</dbReference>
<dbReference type="PANTHER" id="PTHR16026:SF4">
    <property type="entry name" value="CARTILAGE ACIDIC PROTEIN 1"/>
    <property type="match status" value="1"/>
</dbReference>
<evidence type="ECO:0000259" key="5">
    <source>
        <dbReference type="SMART" id="SM00179"/>
    </source>
</evidence>
<accession>A0ABQ8M566</accession>
<dbReference type="InterPro" id="IPR013517">
    <property type="entry name" value="FG-GAP"/>
</dbReference>
<reference evidence="6 7" key="1">
    <citation type="submission" date="2022-01" db="EMBL/GenBank/DDBJ databases">
        <title>A high-quality chromosome-level genome assembly of rohu carp, Labeo rohita.</title>
        <authorList>
            <person name="Arick M.A. II"/>
            <person name="Hsu C.-Y."/>
            <person name="Magbanua Z."/>
            <person name="Pechanova O."/>
            <person name="Grover C."/>
            <person name="Miller E."/>
            <person name="Thrash A."/>
            <person name="Ezzel L."/>
            <person name="Alam S."/>
            <person name="Benzie J."/>
            <person name="Hamilton M."/>
            <person name="Karsi A."/>
            <person name="Lawrence M.L."/>
            <person name="Peterson D.G."/>
        </authorList>
    </citation>
    <scope>NUCLEOTIDE SEQUENCE [LARGE SCALE GENOMIC DNA]</scope>
    <source>
        <strain evidence="7">BAU-BD-2019</strain>
        <tissue evidence="6">Blood</tissue>
    </source>
</reference>
<dbReference type="InterPro" id="IPR001881">
    <property type="entry name" value="EGF-like_Ca-bd_dom"/>
</dbReference>
<feature type="chain" id="PRO_5046340173" evidence="4">
    <location>
        <begin position="23"/>
        <end position="788"/>
    </location>
</feature>
<evidence type="ECO:0000313" key="7">
    <source>
        <dbReference type="Proteomes" id="UP000830375"/>
    </source>
</evidence>
<protein>
    <submittedName>
        <fullName evidence="6">Cartilage acidic protein 1</fullName>
    </submittedName>
</protein>
<keyword evidence="7" id="KW-1185">Reference proteome</keyword>
<keyword evidence="3" id="KW-1015">Disulfide bond</keyword>
<dbReference type="InterPro" id="IPR018097">
    <property type="entry name" value="EGF_Ca-bd_CS"/>
</dbReference>
<evidence type="ECO:0000256" key="1">
    <source>
        <dbReference type="ARBA" id="ARBA00022536"/>
    </source>
</evidence>
<evidence type="ECO:0000256" key="4">
    <source>
        <dbReference type="SAM" id="SignalP"/>
    </source>
</evidence>
<comment type="caution">
    <text evidence="6">The sequence shown here is derived from an EMBL/GenBank/DDBJ whole genome shotgun (WGS) entry which is preliminary data.</text>
</comment>